<proteinExistence type="predicted"/>
<protein>
    <submittedName>
        <fullName evidence="2">Uncharacterized protein</fullName>
    </submittedName>
</protein>
<reference evidence="2" key="1">
    <citation type="submission" date="2023-04" db="EMBL/GenBank/DDBJ databases">
        <authorList>
            <person name="Vijverberg K."/>
            <person name="Xiong W."/>
            <person name="Schranz E."/>
        </authorList>
    </citation>
    <scope>NUCLEOTIDE SEQUENCE</scope>
</reference>
<dbReference type="InterPro" id="IPR003832">
    <property type="entry name" value="DUF212"/>
</dbReference>
<organism evidence="2 3">
    <name type="scientific">Lactuca saligna</name>
    <name type="common">Willowleaf lettuce</name>
    <dbReference type="NCBI Taxonomy" id="75948"/>
    <lineage>
        <taxon>Eukaryota</taxon>
        <taxon>Viridiplantae</taxon>
        <taxon>Streptophyta</taxon>
        <taxon>Embryophyta</taxon>
        <taxon>Tracheophyta</taxon>
        <taxon>Spermatophyta</taxon>
        <taxon>Magnoliopsida</taxon>
        <taxon>eudicotyledons</taxon>
        <taxon>Gunneridae</taxon>
        <taxon>Pentapetalae</taxon>
        <taxon>asterids</taxon>
        <taxon>campanulids</taxon>
        <taxon>Asterales</taxon>
        <taxon>Asteraceae</taxon>
        <taxon>Cichorioideae</taxon>
        <taxon>Cichorieae</taxon>
        <taxon>Lactucinae</taxon>
        <taxon>Lactuca</taxon>
    </lineage>
</organism>
<evidence type="ECO:0000256" key="1">
    <source>
        <dbReference type="SAM" id="MobiDB-lite"/>
    </source>
</evidence>
<evidence type="ECO:0000313" key="2">
    <source>
        <dbReference type="EMBL" id="CAI9282741.1"/>
    </source>
</evidence>
<evidence type="ECO:0000313" key="3">
    <source>
        <dbReference type="Proteomes" id="UP001177003"/>
    </source>
</evidence>
<sequence>MHATFNLIICYKEKQWDIEQLVGSGGMPSSYSATVTALASTVGFLDDSAWYGAKLLSNETHGASLRRLMLDYVLDKSSPSTGTPHGKKKKKVTTENENTGEDEPQIDTKMINGIIKSLQAIHDAVLSTTIMIL</sequence>
<dbReference type="Proteomes" id="UP001177003">
    <property type="component" value="Chromosome 4"/>
</dbReference>
<name>A0AA35YYR3_LACSI</name>
<accession>A0AA35YYR3</accession>
<dbReference type="Pfam" id="PF02681">
    <property type="entry name" value="DUF212"/>
    <property type="match status" value="1"/>
</dbReference>
<dbReference type="PANTHER" id="PTHR31446">
    <property type="entry name" value="ACID PHOSPHATASE/VANADIUM-DEPENDENT HALOPEROXIDASE-RELATED PROTEIN"/>
    <property type="match status" value="1"/>
</dbReference>
<dbReference type="AlphaFoldDB" id="A0AA35YYR3"/>
<dbReference type="EMBL" id="OX465080">
    <property type="protein sequence ID" value="CAI9282741.1"/>
    <property type="molecule type" value="Genomic_DNA"/>
</dbReference>
<gene>
    <name evidence="2" type="ORF">LSALG_LOCUS22365</name>
</gene>
<keyword evidence="3" id="KW-1185">Reference proteome</keyword>
<dbReference type="PANTHER" id="PTHR31446:SF42">
    <property type="entry name" value="PHOSPHATIDIC ACID PHOSPHATASE TYPE 2_HALOPEROXIDASE SUPERFAMILY"/>
    <property type="match status" value="1"/>
</dbReference>
<feature type="region of interest" description="Disordered" evidence="1">
    <location>
        <begin position="76"/>
        <end position="105"/>
    </location>
</feature>